<gene>
    <name evidence="1" type="ORF">Q7C36_019438</name>
</gene>
<reference evidence="1" key="1">
    <citation type="submission" date="2023-08" db="EMBL/GenBank/DDBJ databases">
        <title>Pelteobagrus vachellii genome.</title>
        <authorList>
            <person name="Liu H."/>
        </authorList>
    </citation>
    <scope>NUCLEOTIDE SEQUENCE</scope>
    <source>
        <strain evidence="1">PRFRI_2022a</strain>
        <tissue evidence="1">Muscle</tissue>
    </source>
</reference>
<feature type="non-terminal residue" evidence="1">
    <location>
        <position position="1"/>
    </location>
</feature>
<keyword evidence="2" id="KW-1185">Reference proteome</keyword>
<dbReference type="Proteomes" id="UP001187315">
    <property type="component" value="Unassembled WGS sequence"/>
</dbReference>
<sequence length="91" mass="10517">LKPQDAGVYIIGVEDQTPIDVKLTIHVEKLEDDLETCPLSRSASVISRKKLLIYRSMAPLALTESALDWWKSHETELLYQSWHLWKIVRSL</sequence>
<comment type="caution">
    <text evidence="1">The sequence shown here is derived from an EMBL/GenBank/DDBJ whole genome shotgun (WGS) entry which is preliminary data.</text>
</comment>
<dbReference type="AlphaFoldDB" id="A0AA88S2E1"/>
<evidence type="ECO:0000313" key="2">
    <source>
        <dbReference type="Proteomes" id="UP001187315"/>
    </source>
</evidence>
<protein>
    <submittedName>
        <fullName evidence="1">Uncharacterized protein</fullName>
    </submittedName>
</protein>
<proteinExistence type="predicted"/>
<name>A0AA88S2E1_TACVA</name>
<dbReference type="EMBL" id="JAVHJS010000020">
    <property type="protein sequence ID" value="KAK2825511.1"/>
    <property type="molecule type" value="Genomic_DNA"/>
</dbReference>
<evidence type="ECO:0000313" key="1">
    <source>
        <dbReference type="EMBL" id="KAK2825511.1"/>
    </source>
</evidence>
<organism evidence="1 2">
    <name type="scientific">Tachysurus vachellii</name>
    <name type="common">Darkbarbel catfish</name>
    <name type="synonym">Pelteobagrus vachellii</name>
    <dbReference type="NCBI Taxonomy" id="175792"/>
    <lineage>
        <taxon>Eukaryota</taxon>
        <taxon>Metazoa</taxon>
        <taxon>Chordata</taxon>
        <taxon>Craniata</taxon>
        <taxon>Vertebrata</taxon>
        <taxon>Euteleostomi</taxon>
        <taxon>Actinopterygii</taxon>
        <taxon>Neopterygii</taxon>
        <taxon>Teleostei</taxon>
        <taxon>Ostariophysi</taxon>
        <taxon>Siluriformes</taxon>
        <taxon>Bagridae</taxon>
        <taxon>Tachysurus</taxon>
    </lineage>
</organism>
<accession>A0AA88S2E1</accession>